<dbReference type="EMBL" id="FOSQ01000002">
    <property type="protein sequence ID" value="SFK44043.1"/>
    <property type="molecule type" value="Genomic_DNA"/>
</dbReference>
<dbReference type="Pfam" id="PF25917">
    <property type="entry name" value="BSH_RND"/>
    <property type="match status" value="1"/>
</dbReference>
<gene>
    <name evidence="7" type="ORF">SAMN02745775_102537</name>
</gene>
<dbReference type="FunFam" id="2.40.30.170:FF:000010">
    <property type="entry name" value="Efflux RND transporter periplasmic adaptor subunit"/>
    <property type="match status" value="1"/>
</dbReference>
<dbReference type="GO" id="GO:0015562">
    <property type="term" value="F:efflux transmembrane transporter activity"/>
    <property type="evidence" value="ECO:0007669"/>
    <property type="project" value="TreeGrafter"/>
</dbReference>
<organism evidence="7 8">
    <name type="scientific">Falsiroseomonas stagni DSM 19981</name>
    <dbReference type="NCBI Taxonomy" id="1123062"/>
    <lineage>
        <taxon>Bacteria</taxon>
        <taxon>Pseudomonadati</taxon>
        <taxon>Pseudomonadota</taxon>
        <taxon>Alphaproteobacteria</taxon>
        <taxon>Acetobacterales</taxon>
        <taxon>Roseomonadaceae</taxon>
        <taxon>Falsiroseomonas</taxon>
    </lineage>
</organism>
<reference evidence="7 8" key="1">
    <citation type="submission" date="2016-10" db="EMBL/GenBank/DDBJ databases">
        <authorList>
            <person name="de Groot N.N."/>
        </authorList>
    </citation>
    <scope>NUCLEOTIDE SEQUENCE [LARGE SCALE GENOMIC DNA]</scope>
    <source>
        <strain evidence="7 8">DSM 19981</strain>
    </source>
</reference>
<dbReference type="Gene3D" id="2.40.50.100">
    <property type="match status" value="1"/>
</dbReference>
<dbReference type="InterPro" id="IPR058792">
    <property type="entry name" value="Beta-barrel_RND_2"/>
</dbReference>
<keyword evidence="8" id="KW-1185">Reference proteome</keyword>
<evidence type="ECO:0000259" key="5">
    <source>
        <dbReference type="Pfam" id="PF25954"/>
    </source>
</evidence>
<dbReference type="Pfam" id="PF25876">
    <property type="entry name" value="HH_MFP_RND"/>
    <property type="match status" value="1"/>
</dbReference>
<dbReference type="PANTHER" id="PTHR30469">
    <property type="entry name" value="MULTIDRUG RESISTANCE PROTEIN MDTA"/>
    <property type="match status" value="1"/>
</dbReference>
<dbReference type="InterPro" id="IPR058625">
    <property type="entry name" value="MdtA-like_BSH"/>
</dbReference>
<dbReference type="Gene3D" id="1.10.287.470">
    <property type="entry name" value="Helix hairpin bin"/>
    <property type="match status" value="1"/>
</dbReference>
<dbReference type="PANTHER" id="PTHR30469:SF36">
    <property type="entry name" value="BLL3903 PROTEIN"/>
    <property type="match status" value="1"/>
</dbReference>
<dbReference type="InterPro" id="IPR058637">
    <property type="entry name" value="YknX-like_C"/>
</dbReference>
<dbReference type="AlphaFoldDB" id="A0A1I3ZJ06"/>
<feature type="domain" description="YknX-like C-terminal permuted SH3-like" evidence="6">
    <location>
        <begin position="287"/>
        <end position="354"/>
    </location>
</feature>
<dbReference type="InterPro" id="IPR006143">
    <property type="entry name" value="RND_pump_MFP"/>
</dbReference>
<evidence type="ECO:0000256" key="2">
    <source>
        <dbReference type="SAM" id="Coils"/>
    </source>
</evidence>
<evidence type="ECO:0000313" key="7">
    <source>
        <dbReference type="EMBL" id="SFK44043.1"/>
    </source>
</evidence>
<dbReference type="Gene3D" id="2.40.30.170">
    <property type="match status" value="1"/>
</dbReference>
<evidence type="ECO:0000259" key="4">
    <source>
        <dbReference type="Pfam" id="PF25917"/>
    </source>
</evidence>
<feature type="domain" description="CusB-like beta-barrel" evidence="5">
    <location>
        <begin position="209"/>
        <end position="280"/>
    </location>
</feature>
<comment type="similarity">
    <text evidence="1">Belongs to the membrane fusion protein (MFP) (TC 8.A.1) family.</text>
</comment>
<protein>
    <submittedName>
        <fullName evidence="7">Membrane fusion protein, multidrug efflux system</fullName>
    </submittedName>
</protein>
<evidence type="ECO:0000259" key="6">
    <source>
        <dbReference type="Pfam" id="PF25989"/>
    </source>
</evidence>
<name>A0A1I3ZJ06_9PROT</name>
<dbReference type="Pfam" id="PF25989">
    <property type="entry name" value="YknX_C"/>
    <property type="match status" value="1"/>
</dbReference>
<dbReference type="InterPro" id="IPR058624">
    <property type="entry name" value="MdtA-like_HH"/>
</dbReference>
<evidence type="ECO:0000256" key="1">
    <source>
        <dbReference type="ARBA" id="ARBA00009477"/>
    </source>
</evidence>
<dbReference type="NCBIfam" id="TIGR01730">
    <property type="entry name" value="RND_mfp"/>
    <property type="match status" value="1"/>
</dbReference>
<keyword evidence="2" id="KW-0175">Coiled coil</keyword>
<dbReference type="Pfam" id="PF25954">
    <property type="entry name" value="Beta-barrel_RND_2"/>
    <property type="match status" value="1"/>
</dbReference>
<dbReference type="Proteomes" id="UP000199473">
    <property type="component" value="Unassembled WGS sequence"/>
</dbReference>
<feature type="coiled-coil region" evidence="2">
    <location>
        <begin position="108"/>
        <end position="135"/>
    </location>
</feature>
<proteinExistence type="inferred from homology"/>
<feature type="domain" description="Multidrug resistance protein MdtA-like alpha-helical hairpin" evidence="3">
    <location>
        <begin position="111"/>
        <end position="168"/>
    </location>
</feature>
<evidence type="ECO:0000259" key="3">
    <source>
        <dbReference type="Pfam" id="PF25876"/>
    </source>
</evidence>
<evidence type="ECO:0000313" key="8">
    <source>
        <dbReference type="Proteomes" id="UP000199473"/>
    </source>
</evidence>
<sequence>MTSRLIIAGVSALAGLVGGAVVARYAWPAIGGTPAVQAPIATTEPAPATVEVARARQGRVDQALNSLGTLQARESVPLASLNPGVVTAIHFQEGTRVEANALLVDLDQRIARANLASAETELRAAQIRFERSQQLSGSGFRSRQQLDDDRAAIDRAAAEVAVRQTQLAQLSVRAPFAGVLGQRDFGVGEYIEAGKRLVTLEDRSVLRVSFRVPERFLPKLAIGQSVELTLDAVPGRTFTGRVTLLDPRPSSNDRDIQVRAEIPNDPPMLPSGLFARVRLVIESRPDAIVVPPSAVSYMLTGAYVFKVVDGRARRTPVRVGLQLPDRVEILEGVAPGDQVVTAGQFNLDDGRRVTTVSQTPGQR</sequence>
<dbReference type="Gene3D" id="2.40.420.20">
    <property type="match status" value="1"/>
</dbReference>
<feature type="domain" description="Multidrug resistance protein MdtA-like barrel-sandwich hybrid" evidence="4">
    <location>
        <begin position="84"/>
        <end position="196"/>
    </location>
</feature>
<dbReference type="GO" id="GO:1990281">
    <property type="term" value="C:efflux pump complex"/>
    <property type="evidence" value="ECO:0007669"/>
    <property type="project" value="TreeGrafter"/>
</dbReference>
<accession>A0A1I3ZJ06</accession>
<dbReference type="STRING" id="1123062.SAMN02745775_102537"/>
<dbReference type="OrthoDB" id="9806939at2"/>
<dbReference type="SUPFAM" id="SSF111369">
    <property type="entry name" value="HlyD-like secretion proteins"/>
    <property type="match status" value="1"/>
</dbReference>